<dbReference type="EMBL" id="QJKF01000030">
    <property type="protein sequence ID" value="PXX52767.1"/>
    <property type="molecule type" value="Genomic_DNA"/>
</dbReference>
<gene>
    <name evidence="2" type="ORF">DFR70_13015</name>
</gene>
<accession>A0A318K0H5</accession>
<dbReference type="Proteomes" id="UP000247569">
    <property type="component" value="Unassembled WGS sequence"/>
</dbReference>
<dbReference type="OrthoDB" id="5196711at2"/>
<evidence type="ECO:0000256" key="1">
    <source>
        <dbReference type="SAM" id="Phobius"/>
    </source>
</evidence>
<evidence type="ECO:0000313" key="2">
    <source>
        <dbReference type="EMBL" id="PXX52767.1"/>
    </source>
</evidence>
<proteinExistence type="predicted"/>
<feature type="transmembrane region" description="Helical" evidence="1">
    <location>
        <begin position="39"/>
        <end position="62"/>
    </location>
</feature>
<name>A0A318K0H5_9NOCA</name>
<keyword evidence="1" id="KW-0812">Transmembrane</keyword>
<comment type="caution">
    <text evidence="2">The sequence shown here is derived from an EMBL/GenBank/DDBJ whole genome shotgun (WGS) entry which is preliminary data.</text>
</comment>
<sequence>MVFWFIVGYVAFIAVLIAYSAHVAISCPDVQQRADAYKVLRLIWATGTGAGGLTLVIFNVVIKLQEVGAI</sequence>
<reference evidence="2 3" key="1">
    <citation type="submission" date="2018-05" db="EMBL/GenBank/DDBJ databases">
        <title>Genomic Encyclopedia of Type Strains, Phase IV (KMG-IV): sequencing the most valuable type-strain genomes for metagenomic binning, comparative biology and taxonomic classification.</title>
        <authorList>
            <person name="Goeker M."/>
        </authorList>
    </citation>
    <scope>NUCLEOTIDE SEQUENCE [LARGE SCALE GENOMIC DNA]</scope>
    <source>
        <strain evidence="2 3">DSM 44704</strain>
    </source>
</reference>
<dbReference type="RefSeq" id="WP_040742245.1">
    <property type="nucleotide sequence ID" value="NZ_QJKF01000030.1"/>
</dbReference>
<dbReference type="AlphaFoldDB" id="A0A318K0H5"/>
<keyword evidence="3" id="KW-1185">Reference proteome</keyword>
<feature type="transmembrane region" description="Helical" evidence="1">
    <location>
        <begin position="6"/>
        <end position="27"/>
    </location>
</feature>
<protein>
    <submittedName>
        <fullName evidence="2">Uncharacterized protein</fullName>
    </submittedName>
</protein>
<keyword evidence="1" id="KW-1133">Transmembrane helix</keyword>
<evidence type="ECO:0000313" key="3">
    <source>
        <dbReference type="Proteomes" id="UP000247569"/>
    </source>
</evidence>
<keyword evidence="1" id="KW-0472">Membrane</keyword>
<organism evidence="2 3">
    <name type="scientific">Nocardia tenerifensis</name>
    <dbReference type="NCBI Taxonomy" id="228006"/>
    <lineage>
        <taxon>Bacteria</taxon>
        <taxon>Bacillati</taxon>
        <taxon>Actinomycetota</taxon>
        <taxon>Actinomycetes</taxon>
        <taxon>Mycobacteriales</taxon>
        <taxon>Nocardiaceae</taxon>
        <taxon>Nocardia</taxon>
    </lineage>
</organism>